<dbReference type="AlphaFoldDB" id="A0A9X3WVU2"/>
<organism evidence="1 2">
    <name type="scientific">Terrihalobacillus insolitus</name>
    <dbReference type="NCBI Taxonomy" id="2950438"/>
    <lineage>
        <taxon>Bacteria</taxon>
        <taxon>Bacillati</taxon>
        <taxon>Bacillota</taxon>
        <taxon>Bacilli</taxon>
        <taxon>Bacillales</taxon>
        <taxon>Bacillaceae</taxon>
        <taxon>Terrihalobacillus</taxon>
    </lineage>
</organism>
<evidence type="ECO:0000313" key="1">
    <source>
        <dbReference type="EMBL" id="MDC3424264.1"/>
    </source>
</evidence>
<gene>
    <name evidence="1" type="ORF">NC797_07050</name>
</gene>
<dbReference type="Proteomes" id="UP001145050">
    <property type="component" value="Unassembled WGS sequence"/>
</dbReference>
<evidence type="ECO:0000313" key="2">
    <source>
        <dbReference type="Proteomes" id="UP001145050"/>
    </source>
</evidence>
<name>A0A9X3WVU2_9BACI</name>
<keyword evidence="2" id="KW-1185">Reference proteome</keyword>
<comment type="caution">
    <text evidence="1">The sequence shown here is derived from an EMBL/GenBank/DDBJ whole genome shotgun (WGS) entry which is preliminary data.</text>
</comment>
<dbReference type="EMBL" id="JAMQKB010000005">
    <property type="protein sequence ID" value="MDC3424264.1"/>
    <property type="molecule type" value="Genomic_DNA"/>
</dbReference>
<protein>
    <submittedName>
        <fullName evidence="1">Uncharacterized protein</fullName>
    </submittedName>
</protein>
<proteinExistence type="predicted"/>
<accession>A0A9X3WVU2</accession>
<reference evidence="1" key="1">
    <citation type="submission" date="2022-06" db="EMBL/GenBank/DDBJ databases">
        <title>Aquibacillus sp. a new bacterium isolated from soil saline samples.</title>
        <authorList>
            <person name="Galisteo C."/>
            <person name="De La Haba R."/>
            <person name="Sanchez-Porro C."/>
            <person name="Ventosa A."/>
        </authorList>
    </citation>
    <scope>NUCLEOTIDE SEQUENCE</scope>
    <source>
        <strain evidence="1">3ASR75-11</strain>
    </source>
</reference>
<sequence>MIDLLTYKEIENIKDFVERHDSFKLTDICEFLIKNGSSKDTYSSGKLKLYPLVGVYIKEHVPGSLLEMEHIENNVQYSKLEEISIDDEEGKEGGLKDNRELKQCRGQLSLF</sequence>
<dbReference type="RefSeq" id="WP_272436069.1">
    <property type="nucleotide sequence ID" value="NZ_JAMQKB010000005.1"/>
</dbReference>